<dbReference type="AlphaFoldDB" id="A0AA38TX59"/>
<dbReference type="EMBL" id="JAPDRK010000032">
    <property type="protein sequence ID" value="KAJ9601895.1"/>
    <property type="molecule type" value="Genomic_DNA"/>
</dbReference>
<dbReference type="Proteomes" id="UP001172673">
    <property type="component" value="Unassembled WGS sequence"/>
</dbReference>
<feature type="compositionally biased region" description="Polar residues" evidence="1">
    <location>
        <begin position="1"/>
        <end position="11"/>
    </location>
</feature>
<organism evidence="2 3">
    <name type="scientific">Cladophialophora chaetospira</name>
    <dbReference type="NCBI Taxonomy" id="386627"/>
    <lineage>
        <taxon>Eukaryota</taxon>
        <taxon>Fungi</taxon>
        <taxon>Dikarya</taxon>
        <taxon>Ascomycota</taxon>
        <taxon>Pezizomycotina</taxon>
        <taxon>Eurotiomycetes</taxon>
        <taxon>Chaetothyriomycetidae</taxon>
        <taxon>Chaetothyriales</taxon>
        <taxon>Herpotrichiellaceae</taxon>
        <taxon>Cladophialophora</taxon>
    </lineage>
</organism>
<accession>A0AA38TX59</accession>
<name>A0AA38TX59_9EURO</name>
<feature type="region of interest" description="Disordered" evidence="1">
    <location>
        <begin position="1"/>
        <end position="28"/>
    </location>
</feature>
<protein>
    <submittedName>
        <fullName evidence="2">Uncharacterized protein</fullName>
    </submittedName>
</protein>
<comment type="caution">
    <text evidence="2">The sequence shown here is derived from an EMBL/GenBank/DDBJ whole genome shotgun (WGS) entry which is preliminary data.</text>
</comment>
<sequence length="157" mass="17858">MRQEDGNTQYTDAGGNYQAPEEAEKPIQQGRIDASYLVRPDMQRSNNGLLMVSKQISEETIDLLYGENIFEVGLHGGGESVFQVNISKRNRRRMRRIIAVARPPGSLVPPGWKPDQVLWRSTLPNLTSSRLVALEPTADMDQSKIYTFDEEMDMWLM</sequence>
<reference evidence="2" key="1">
    <citation type="submission" date="2022-10" db="EMBL/GenBank/DDBJ databases">
        <title>Culturing micro-colonial fungi from biological soil crusts in the Mojave desert and describing Neophaeococcomyces mojavensis, and introducing the new genera and species Taxawa tesnikishii.</title>
        <authorList>
            <person name="Kurbessoian T."/>
            <person name="Stajich J.E."/>
        </authorList>
    </citation>
    <scope>NUCLEOTIDE SEQUENCE</scope>
    <source>
        <strain evidence="2">TK_41</strain>
    </source>
</reference>
<evidence type="ECO:0000313" key="2">
    <source>
        <dbReference type="EMBL" id="KAJ9601895.1"/>
    </source>
</evidence>
<evidence type="ECO:0000256" key="1">
    <source>
        <dbReference type="SAM" id="MobiDB-lite"/>
    </source>
</evidence>
<proteinExistence type="predicted"/>
<keyword evidence="3" id="KW-1185">Reference proteome</keyword>
<gene>
    <name evidence="2" type="ORF">H2200_013610</name>
</gene>
<evidence type="ECO:0000313" key="3">
    <source>
        <dbReference type="Proteomes" id="UP001172673"/>
    </source>
</evidence>